<organism evidence="2">
    <name type="scientific">bioreactor metagenome</name>
    <dbReference type="NCBI Taxonomy" id="1076179"/>
    <lineage>
        <taxon>unclassified sequences</taxon>
        <taxon>metagenomes</taxon>
        <taxon>ecological metagenomes</taxon>
    </lineage>
</organism>
<keyword evidence="1" id="KW-0812">Transmembrane</keyword>
<evidence type="ECO:0000256" key="1">
    <source>
        <dbReference type="SAM" id="Phobius"/>
    </source>
</evidence>
<keyword evidence="1" id="KW-1133">Transmembrane helix</keyword>
<evidence type="ECO:0008006" key="3">
    <source>
        <dbReference type="Google" id="ProtNLM"/>
    </source>
</evidence>
<dbReference type="PANTHER" id="PTHR35867:SF1">
    <property type="entry name" value="PROTEIN RSEC"/>
    <property type="match status" value="1"/>
</dbReference>
<gene>
    <name evidence="2" type="ORF">SDC9_71206</name>
</gene>
<feature type="transmembrane region" description="Helical" evidence="1">
    <location>
        <begin position="80"/>
        <end position="101"/>
    </location>
</feature>
<sequence length="142" mass="15788">MNKKLPEYIDHEGVVKEVGPTYVLVEILNKSACSSCHAKGACSMGDIKAKLVEVEQEPGHEYAEGQRVSVKLRRTLGYKALWISYVIPLLILVVLLVSLSSAGLSELGTALSIIGTLALYYFVVWLMRDKLKKEFVFTVEKL</sequence>
<name>A0A644Y9Y7_9ZZZZ</name>
<accession>A0A644Y9Y7</accession>
<dbReference type="EMBL" id="VSSQ01004327">
    <property type="protein sequence ID" value="MPM24721.1"/>
    <property type="molecule type" value="Genomic_DNA"/>
</dbReference>
<feature type="transmembrane region" description="Helical" evidence="1">
    <location>
        <begin position="107"/>
        <end position="127"/>
    </location>
</feature>
<comment type="caution">
    <text evidence="2">The sequence shown here is derived from an EMBL/GenBank/DDBJ whole genome shotgun (WGS) entry which is preliminary data.</text>
</comment>
<evidence type="ECO:0000313" key="2">
    <source>
        <dbReference type="EMBL" id="MPM24721.1"/>
    </source>
</evidence>
<protein>
    <recommendedName>
        <fullName evidence="3">Fis family transcriptional regulator</fullName>
    </recommendedName>
</protein>
<proteinExistence type="predicted"/>
<dbReference type="PANTHER" id="PTHR35867">
    <property type="entry name" value="PROTEIN RSEC"/>
    <property type="match status" value="1"/>
</dbReference>
<keyword evidence="1" id="KW-0472">Membrane</keyword>
<dbReference type="InterPro" id="IPR007359">
    <property type="entry name" value="SigmaE_reg_RseC_MucC"/>
</dbReference>
<reference evidence="2" key="1">
    <citation type="submission" date="2019-08" db="EMBL/GenBank/DDBJ databases">
        <authorList>
            <person name="Kucharzyk K."/>
            <person name="Murdoch R.W."/>
            <person name="Higgins S."/>
            <person name="Loffler F."/>
        </authorList>
    </citation>
    <scope>NUCLEOTIDE SEQUENCE</scope>
</reference>
<dbReference type="Pfam" id="PF04246">
    <property type="entry name" value="RseC_MucC"/>
    <property type="match status" value="1"/>
</dbReference>
<dbReference type="AlphaFoldDB" id="A0A644Y9Y7"/>